<keyword evidence="5" id="KW-1133">Transmembrane helix</keyword>
<feature type="repeat" description="TPR" evidence="4">
    <location>
        <begin position="227"/>
        <end position="260"/>
    </location>
</feature>
<dbReference type="GO" id="GO:0016020">
    <property type="term" value="C:membrane"/>
    <property type="evidence" value="ECO:0007669"/>
    <property type="project" value="InterPro"/>
</dbReference>
<keyword evidence="3" id="KW-0902">Two-component regulatory system</keyword>
<dbReference type="InterPro" id="IPR003594">
    <property type="entry name" value="HATPase_dom"/>
</dbReference>
<dbReference type="PROSITE" id="PS50109">
    <property type="entry name" value="HIS_KIN"/>
    <property type="match status" value="1"/>
</dbReference>
<keyword evidence="1" id="KW-0808">Transferase</keyword>
<evidence type="ECO:0000256" key="1">
    <source>
        <dbReference type="ARBA" id="ARBA00022679"/>
    </source>
</evidence>
<dbReference type="GO" id="GO:0000155">
    <property type="term" value="F:phosphorelay sensor kinase activity"/>
    <property type="evidence" value="ECO:0007669"/>
    <property type="project" value="InterPro"/>
</dbReference>
<organism evidence="7 8">
    <name type="scientific">Winogradskyella eximia</name>
    <dbReference type="NCBI Taxonomy" id="262006"/>
    <lineage>
        <taxon>Bacteria</taxon>
        <taxon>Pseudomonadati</taxon>
        <taxon>Bacteroidota</taxon>
        <taxon>Flavobacteriia</taxon>
        <taxon>Flavobacteriales</taxon>
        <taxon>Flavobacteriaceae</taxon>
        <taxon>Winogradskyella</taxon>
    </lineage>
</organism>
<keyword evidence="2 7" id="KW-0418">Kinase</keyword>
<keyword evidence="4" id="KW-0802">TPR repeat</keyword>
<feature type="transmembrane region" description="Helical" evidence="5">
    <location>
        <begin position="427"/>
        <end position="449"/>
    </location>
</feature>
<dbReference type="InterPro" id="IPR050482">
    <property type="entry name" value="Sensor_HK_TwoCompSys"/>
</dbReference>
<dbReference type="EMBL" id="QRDV01000009">
    <property type="protein sequence ID" value="RED42125.1"/>
    <property type="molecule type" value="Genomic_DNA"/>
</dbReference>
<dbReference type="SUPFAM" id="SSF55874">
    <property type="entry name" value="ATPase domain of HSP90 chaperone/DNA topoisomerase II/histidine kinase"/>
    <property type="match status" value="1"/>
</dbReference>
<keyword evidence="5" id="KW-0812">Transmembrane</keyword>
<proteinExistence type="predicted"/>
<dbReference type="InterPro" id="IPR011712">
    <property type="entry name" value="Sig_transdc_His_kin_sub3_dim/P"/>
</dbReference>
<reference evidence="7 8" key="1">
    <citation type="submission" date="2018-07" db="EMBL/GenBank/DDBJ databases">
        <title>Genomic Encyclopedia of Type Strains, Phase III (KMG-III): the genomes of soil and plant-associated and newly described type strains.</title>
        <authorList>
            <person name="Whitman W."/>
        </authorList>
    </citation>
    <scope>NUCLEOTIDE SEQUENCE [LARGE SCALE GENOMIC DNA]</scope>
    <source>
        <strain evidence="7 8">CECT 7946</strain>
    </source>
</reference>
<gene>
    <name evidence="7" type="ORF">DFQ10_10920</name>
</gene>
<dbReference type="PROSITE" id="PS50005">
    <property type="entry name" value="TPR"/>
    <property type="match status" value="3"/>
</dbReference>
<evidence type="ECO:0000256" key="3">
    <source>
        <dbReference type="ARBA" id="ARBA00023012"/>
    </source>
</evidence>
<dbReference type="GO" id="GO:0046983">
    <property type="term" value="F:protein dimerization activity"/>
    <property type="evidence" value="ECO:0007669"/>
    <property type="project" value="InterPro"/>
</dbReference>
<dbReference type="AlphaFoldDB" id="A0A3D9GYT6"/>
<keyword evidence="5" id="KW-0472">Membrane</keyword>
<evidence type="ECO:0000256" key="4">
    <source>
        <dbReference type="PROSITE-ProRule" id="PRU00339"/>
    </source>
</evidence>
<dbReference type="Gene3D" id="1.25.40.10">
    <property type="entry name" value="Tetratricopeptide repeat domain"/>
    <property type="match status" value="2"/>
</dbReference>
<sequence length="656" mass="74717">MLGAQNEQIVDSLKQLIQQEKVQDTIKVKAYNDLGIQYARSNPELAKQYINDALSLATKADAKRGVAGAYNCLGIVDYYQKNYDVALINFQKALKINEELDHLWGQAAALNQIGAVQNLIDDYTDAIQSFEKAGDIFKTMNDSLAWAKSIQNIGLSYSRMSYHKKSIEYYLKATELYKTINNPEGTARGYISIANIFYKQEDYIKSLEYLNEAFSLDEISDNSILLSVIYGKIGRCHMQLKDYNKALDYFQEAIAYRKKLHKNYNKSIRYIEFDIGNTYYELEDYTKALQYQKEALEKYDLKSQSTVTARIHNAVSKTYIKRNQLSEATDYAIKALKISQSVGDLKGQKDASQTLAIIAQQQGKSAKALQYYMDFQRLNDSLLTKENKQHVRELTTIYETEKNEIEIEAQKKDITLLNLQNKNKTQLLIFGSLGFLVLFGAIMFHRYFLNAKKTAIAQQTFSQELIKTQEEERTRIAKDLHDGVGQQITLLKMKAQNTNQTELSGLAHNALEEVRSISRDLYPVTLAKLGLKDSIEQMLLELDEETDMFVSVEIDDVNTNFNETESLNLYRFIQESVNNVLKHAKAKTLVVNILKQTDGIKIVIKDNGKGFEVSDKVKQNSLGLKTMAERVSMLKGSFAIKSKKEEGTSILVQIPV</sequence>
<dbReference type="Gene3D" id="1.20.5.1930">
    <property type="match status" value="1"/>
</dbReference>
<evidence type="ECO:0000259" key="6">
    <source>
        <dbReference type="PROSITE" id="PS50109"/>
    </source>
</evidence>
<dbReference type="Proteomes" id="UP000256980">
    <property type="component" value="Unassembled WGS sequence"/>
</dbReference>
<dbReference type="InterPro" id="IPR036890">
    <property type="entry name" value="HATPase_C_sf"/>
</dbReference>
<evidence type="ECO:0000313" key="7">
    <source>
        <dbReference type="EMBL" id="RED42125.1"/>
    </source>
</evidence>
<dbReference type="SMART" id="SM00028">
    <property type="entry name" value="TPR"/>
    <property type="match status" value="8"/>
</dbReference>
<evidence type="ECO:0000313" key="8">
    <source>
        <dbReference type="Proteomes" id="UP000256980"/>
    </source>
</evidence>
<dbReference type="Pfam" id="PF07730">
    <property type="entry name" value="HisKA_3"/>
    <property type="match status" value="1"/>
</dbReference>
<protein>
    <submittedName>
        <fullName evidence="7">Histidine kinase/DNA gyrase B/HSP90-like ATPase</fullName>
    </submittedName>
</protein>
<comment type="caution">
    <text evidence="7">The sequence shown here is derived from an EMBL/GenBank/DDBJ whole genome shotgun (WGS) entry which is preliminary data.</text>
</comment>
<dbReference type="InterPro" id="IPR005467">
    <property type="entry name" value="His_kinase_dom"/>
</dbReference>
<dbReference type="InterPro" id="IPR011990">
    <property type="entry name" value="TPR-like_helical_dom_sf"/>
</dbReference>
<name>A0A3D9GYT6_9FLAO</name>
<evidence type="ECO:0000256" key="2">
    <source>
        <dbReference type="ARBA" id="ARBA00022777"/>
    </source>
</evidence>
<dbReference type="Pfam" id="PF02518">
    <property type="entry name" value="HATPase_c"/>
    <property type="match status" value="1"/>
</dbReference>
<dbReference type="SUPFAM" id="SSF48452">
    <property type="entry name" value="TPR-like"/>
    <property type="match status" value="2"/>
</dbReference>
<dbReference type="InterPro" id="IPR019734">
    <property type="entry name" value="TPR_rpt"/>
</dbReference>
<dbReference type="Pfam" id="PF13424">
    <property type="entry name" value="TPR_12"/>
    <property type="match status" value="3"/>
</dbReference>
<accession>A0A3D9GYT6</accession>
<feature type="domain" description="Histidine kinase" evidence="6">
    <location>
        <begin position="475"/>
        <end position="656"/>
    </location>
</feature>
<evidence type="ECO:0000256" key="5">
    <source>
        <dbReference type="SAM" id="Phobius"/>
    </source>
</evidence>
<dbReference type="CDD" id="cd16917">
    <property type="entry name" value="HATPase_UhpB-NarQ-NarX-like"/>
    <property type="match status" value="1"/>
</dbReference>
<dbReference type="Gene3D" id="3.30.565.10">
    <property type="entry name" value="Histidine kinase-like ATPase, C-terminal domain"/>
    <property type="match status" value="1"/>
</dbReference>
<dbReference type="PANTHER" id="PTHR24421">
    <property type="entry name" value="NITRATE/NITRITE SENSOR PROTEIN NARX-RELATED"/>
    <property type="match status" value="1"/>
</dbReference>
<keyword evidence="8" id="KW-1185">Reference proteome</keyword>
<feature type="repeat" description="TPR" evidence="4">
    <location>
        <begin position="67"/>
        <end position="100"/>
    </location>
</feature>
<feature type="repeat" description="TPR" evidence="4">
    <location>
        <begin position="187"/>
        <end position="220"/>
    </location>
</feature>